<dbReference type="HAMAP" id="MF_01393">
    <property type="entry name" value="ATP_synth_a_bact"/>
    <property type="match status" value="1"/>
</dbReference>
<dbReference type="OrthoDB" id="9789241at2"/>
<dbReference type="Pfam" id="PF00119">
    <property type="entry name" value="ATP-synt_A"/>
    <property type="match status" value="1"/>
</dbReference>
<keyword evidence="6 11" id="KW-0375">Hydrogen ion transport</keyword>
<feature type="transmembrane region" description="Helical" evidence="11">
    <location>
        <begin position="221"/>
        <end position="241"/>
    </location>
</feature>
<evidence type="ECO:0000313" key="13">
    <source>
        <dbReference type="EMBL" id="WRO07776.1"/>
    </source>
</evidence>
<feature type="transmembrane region" description="Helical" evidence="11">
    <location>
        <begin position="12"/>
        <end position="39"/>
    </location>
</feature>
<organism evidence="12 14">
    <name type="scientific">Dehalococcoides mccartyi</name>
    <dbReference type="NCBI Taxonomy" id="61435"/>
    <lineage>
        <taxon>Bacteria</taxon>
        <taxon>Bacillati</taxon>
        <taxon>Chloroflexota</taxon>
        <taxon>Dehalococcoidia</taxon>
        <taxon>Dehalococcoidales</taxon>
        <taxon>Dehalococcoidaceae</taxon>
        <taxon>Dehalococcoides</taxon>
    </lineage>
</organism>
<evidence type="ECO:0000256" key="4">
    <source>
        <dbReference type="ARBA" id="ARBA00022547"/>
    </source>
</evidence>
<evidence type="ECO:0000256" key="2">
    <source>
        <dbReference type="ARBA" id="ARBA00006810"/>
    </source>
</evidence>
<evidence type="ECO:0000256" key="5">
    <source>
        <dbReference type="ARBA" id="ARBA00022692"/>
    </source>
</evidence>
<evidence type="ECO:0000256" key="9">
    <source>
        <dbReference type="ARBA" id="ARBA00023136"/>
    </source>
</evidence>
<keyword evidence="8 11" id="KW-0406">Ion transport</keyword>
<gene>
    <name evidence="11" type="primary">atpB</name>
    <name evidence="12" type="ORF">DA01_01285</name>
    <name evidence="13" type="ORF">VLL09_02505</name>
</gene>
<evidence type="ECO:0000256" key="11">
    <source>
        <dbReference type="HAMAP-Rule" id="MF_01393"/>
    </source>
</evidence>
<sequence length="314" mass="34789">MPKKKILGMPKAVFWPVMIVILAMLVVGFLSGPIGVALFGDLGFPDWMKITTPKPELPSAEIFSIGPVAITNTILTAWVTILVLVGLSIAATRKMKLIPGRLQGALEMVLSWIYNMCVDAAGEKFGRKFFPLVATIFLFIIVNAWMNLLPGYNTIFIELGNGHEAHLLRGANTDINLPLALAAITFIMVEYWGIKTLGGFHYLSKFFNFKPLINAFRHKEGVIGIFNGFITIFVGLLEFFLEFVRIISLTFRLFGNMIGGEILILMITFLAPFIIGIPFYGLEMLVGFVQALVFCNLALVFSLIAVTPHGEENH</sequence>
<feature type="transmembrane region" description="Helical" evidence="11">
    <location>
        <begin position="262"/>
        <end position="282"/>
    </location>
</feature>
<evidence type="ECO:0000256" key="6">
    <source>
        <dbReference type="ARBA" id="ARBA00022781"/>
    </source>
</evidence>
<dbReference type="PROSITE" id="PS00449">
    <property type="entry name" value="ATPASE_A"/>
    <property type="match status" value="1"/>
</dbReference>
<comment type="function">
    <text evidence="11">Key component of the proton channel; it plays a direct role in the translocation of protons across the membrane.</text>
</comment>
<dbReference type="GO" id="GO:0005886">
    <property type="term" value="C:plasma membrane"/>
    <property type="evidence" value="ECO:0007669"/>
    <property type="project" value="UniProtKB-SubCell"/>
</dbReference>
<dbReference type="Proteomes" id="UP000053577">
    <property type="component" value="Unassembled WGS sequence"/>
</dbReference>
<evidence type="ECO:0000313" key="14">
    <source>
        <dbReference type="Proteomes" id="UP000053577"/>
    </source>
</evidence>
<keyword evidence="4 11" id="KW-0138">CF(0)</keyword>
<dbReference type="PATRIC" id="fig|61435.5.peg.262"/>
<accession>A0A0V8M4D6</accession>
<comment type="subcellular location">
    <subcellularLocation>
        <location evidence="11">Cell membrane</location>
        <topology evidence="11">Multi-pass membrane protein</topology>
    </subcellularLocation>
    <subcellularLocation>
        <location evidence="1">Membrane</location>
        <topology evidence="1">Multi-pass membrane protein</topology>
    </subcellularLocation>
</comment>
<dbReference type="GO" id="GO:0045259">
    <property type="term" value="C:proton-transporting ATP synthase complex"/>
    <property type="evidence" value="ECO:0007669"/>
    <property type="project" value="UniProtKB-KW"/>
</dbReference>
<evidence type="ECO:0000313" key="12">
    <source>
        <dbReference type="EMBL" id="KSV18635.1"/>
    </source>
</evidence>
<dbReference type="SUPFAM" id="SSF81336">
    <property type="entry name" value="F1F0 ATP synthase subunit A"/>
    <property type="match status" value="1"/>
</dbReference>
<dbReference type="PANTHER" id="PTHR42823">
    <property type="entry name" value="ATP SYNTHASE SUBUNIT A, CHLOROPLASTIC"/>
    <property type="match status" value="1"/>
</dbReference>
<evidence type="ECO:0000256" key="8">
    <source>
        <dbReference type="ARBA" id="ARBA00023065"/>
    </source>
</evidence>
<keyword evidence="9 11" id="KW-0472">Membrane</keyword>
<feature type="transmembrane region" description="Helical" evidence="11">
    <location>
        <begin position="62"/>
        <end position="91"/>
    </location>
</feature>
<reference evidence="12 14" key="1">
    <citation type="journal article" date="2015" name="Sci. Rep.">
        <title>A comparative genomics and reductive dehalogenase gene transcription study of two chloroethene-respiring bacteria, Dehalococcoides mccartyi strains MB and 11a.</title>
        <authorList>
            <person name="Low A."/>
            <person name="Shen Z."/>
            <person name="Cheng D."/>
            <person name="Rogers M.J."/>
            <person name="Lee P.K."/>
            <person name="He J."/>
        </authorList>
    </citation>
    <scope>NUCLEOTIDE SEQUENCE [LARGE SCALE GENOMIC DNA]</scope>
    <source>
        <strain evidence="12 14">MB</strain>
    </source>
</reference>
<reference evidence="13" key="2">
    <citation type="submission" date="2023-12" db="EMBL/GenBank/DDBJ databases">
        <title>Isolation of organohalide respiring bacteria Dehalococcoides mccartyi strain GPTCE1 in groundwater collected near a chemical plant in Suzhou, China.</title>
        <authorList>
            <person name="Liu G."/>
        </authorList>
    </citation>
    <scope>NUCLEOTIDE SEQUENCE</scope>
    <source>
        <strain evidence="13">GPTCE1</strain>
    </source>
</reference>
<keyword evidence="3 11" id="KW-0813">Transport</keyword>
<dbReference type="eggNOG" id="COG0356">
    <property type="taxonomic scope" value="Bacteria"/>
</dbReference>
<dbReference type="EMBL" id="CP141531">
    <property type="protein sequence ID" value="WRO07776.1"/>
    <property type="molecule type" value="Genomic_DNA"/>
</dbReference>
<keyword evidence="11" id="KW-1003">Cell membrane</keyword>
<dbReference type="RefSeq" id="WP_041341543.1">
    <property type="nucleotide sequence ID" value="NZ_CP141531.1"/>
</dbReference>
<protein>
    <recommendedName>
        <fullName evidence="11">ATP synthase subunit a</fullName>
    </recommendedName>
    <alternativeName>
        <fullName evidence="11">ATP synthase F0 sector subunit a</fullName>
    </alternativeName>
    <alternativeName>
        <fullName evidence="11">F-ATPase subunit 6</fullName>
    </alternativeName>
</protein>
<keyword evidence="10 11" id="KW-0066">ATP synthesis</keyword>
<proteinExistence type="inferred from homology"/>
<dbReference type="EMBL" id="JGYD01000010">
    <property type="protein sequence ID" value="KSV18635.1"/>
    <property type="molecule type" value="Genomic_DNA"/>
</dbReference>
<dbReference type="PANTHER" id="PTHR42823:SF3">
    <property type="entry name" value="ATP SYNTHASE SUBUNIT A, CHLOROPLASTIC"/>
    <property type="match status" value="1"/>
</dbReference>
<evidence type="ECO:0000256" key="3">
    <source>
        <dbReference type="ARBA" id="ARBA00022448"/>
    </source>
</evidence>
<dbReference type="GO" id="GO:0042777">
    <property type="term" value="P:proton motive force-driven plasma membrane ATP synthesis"/>
    <property type="evidence" value="ECO:0007669"/>
    <property type="project" value="TreeGrafter"/>
</dbReference>
<comment type="similarity">
    <text evidence="2 11">Belongs to the ATPase A chain family.</text>
</comment>
<dbReference type="Gene3D" id="1.20.120.220">
    <property type="entry name" value="ATP synthase, F0 complex, subunit A"/>
    <property type="match status" value="1"/>
</dbReference>
<evidence type="ECO:0000256" key="1">
    <source>
        <dbReference type="ARBA" id="ARBA00004141"/>
    </source>
</evidence>
<keyword evidence="5 11" id="KW-0812">Transmembrane</keyword>
<dbReference type="InterPro" id="IPR035908">
    <property type="entry name" value="F0_ATP_A_sf"/>
</dbReference>
<dbReference type="InterPro" id="IPR000568">
    <property type="entry name" value="ATP_synth_F0_asu"/>
</dbReference>
<dbReference type="InterPro" id="IPR045082">
    <property type="entry name" value="ATP_syn_F0_a_bact/chloroplast"/>
</dbReference>
<evidence type="ECO:0000256" key="7">
    <source>
        <dbReference type="ARBA" id="ARBA00022989"/>
    </source>
</evidence>
<dbReference type="AlphaFoldDB" id="A0A0V8M4D6"/>
<feature type="transmembrane region" description="Helical" evidence="11">
    <location>
        <begin position="288"/>
        <end position="306"/>
    </location>
</feature>
<dbReference type="GO" id="GO:0046933">
    <property type="term" value="F:proton-transporting ATP synthase activity, rotational mechanism"/>
    <property type="evidence" value="ECO:0007669"/>
    <property type="project" value="UniProtKB-UniRule"/>
</dbReference>
<dbReference type="Proteomes" id="UP001327986">
    <property type="component" value="Chromosome"/>
</dbReference>
<name>A0A0V8M4D6_9CHLR</name>
<evidence type="ECO:0000256" key="10">
    <source>
        <dbReference type="ARBA" id="ARBA00023310"/>
    </source>
</evidence>
<feature type="transmembrane region" description="Helical" evidence="11">
    <location>
        <begin position="129"/>
        <end position="146"/>
    </location>
</feature>
<dbReference type="CDD" id="cd00310">
    <property type="entry name" value="ATP-synt_Fo_a_6"/>
    <property type="match status" value="1"/>
</dbReference>
<dbReference type="InterPro" id="IPR023011">
    <property type="entry name" value="ATP_synth_F0_asu_AS"/>
</dbReference>
<keyword evidence="7 11" id="KW-1133">Transmembrane helix</keyword>